<keyword evidence="12" id="KW-0539">Nucleus</keyword>
<keyword evidence="9" id="KW-0460">Magnesium</keyword>
<dbReference type="PANTHER" id="PTHR21077:SF5">
    <property type="entry name" value="CROSSOVER JUNCTION ENDONUCLEASE MMS4"/>
    <property type="match status" value="1"/>
</dbReference>
<feature type="region of interest" description="Disordered" evidence="14">
    <location>
        <begin position="1"/>
        <end position="27"/>
    </location>
</feature>
<protein>
    <recommendedName>
        <fullName evidence="15">ERCC4 domain-containing protein</fullName>
    </recommendedName>
</protein>
<dbReference type="GO" id="GO:0046872">
    <property type="term" value="F:metal ion binding"/>
    <property type="evidence" value="ECO:0007669"/>
    <property type="project" value="UniProtKB-KW"/>
</dbReference>
<accession>A0AAD7ZMM5</accession>
<keyword evidence="13" id="KW-0469">Meiosis</keyword>
<dbReference type="Pfam" id="PF02732">
    <property type="entry name" value="ERCC4"/>
    <property type="match status" value="1"/>
</dbReference>
<dbReference type="GO" id="GO:0003677">
    <property type="term" value="F:DNA binding"/>
    <property type="evidence" value="ECO:0007669"/>
    <property type="project" value="InterPro"/>
</dbReference>
<evidence type="ECO:0000256" key="10">
    <source>
        <dbReference type="ARBA" id="ARBA00023172"/>
    </source>
</evidence>
<sequence>MNECVIELSSDSSAPNSPKYVNEDEHVGTKSDKEIYYPLTGNETETVLHEHFITNSPISSRANSPSLELYEKIKNQESDESDILADLPPVNFLEKPVKEKHKRKNKISSKRHELSDSDDSNELAEECDIYHTEKTVSTDLTAQLEENISKKGKRRKITAVTNEEKARKQAERLEKQAQKTRDKALKQANKEALRSKKPEECLKYIKVCLDQNLLSCEFGGQILVELQAAGMQYNIQTNSIDDSIVWTRESLKHTIGEDLKLNVESRMKEENEMLIIWKWDKVVNYIKNREFLTQIQIIQTEVPGKTITLIVYGSKEYFKYKKNSKRREVRSNILHTESRTKSNKKETHLEVMPHVSEEDWELAITEVQLFGFQHIMLDTAMDLALYVRQFTKAVAEAPYKRERHEQDLGDVDWYAEGDSRCCVRVDKNGNGLLRLWQQQLCQFNNVGLETAQAIGAVYASPSALIRAYENCSSQQEAQLLLASIPVRRGVGPLTSTRSVGPELSKKMYAFFTCLEGKSDKLDN</sequence>
<organism evidence="16 17">
    <name type="scientific">Diploptera punctata</name>
    <name type="common">Pacific beetle cockroach</name>
    <dbReference type="NCBI Taxonomy" id="6984"/>
    <lineage>
        <taxon>Eukaryota</taxon>
        <taxon>Metazoa</taxon>
        <taxon>Ecdysozoa</taxon>
        <taxon>Arthropoda</taxon>
        <taxon>Hexapoda</taxon>
        <taxon>Insecta</taxon>
        <taxon>Pterygota</taxon>
        <taxon>Neoptera</taxon>
        <taxon>Polyneoptera</taxon>
        <taxon>Dictyoptera</taxon>
        <taxon>Blattodea</taxon>
        <taxon>Blaberoidea</taxon>
        <taxon>Blaberidae</taxon>
        <taxon>Diplopterinae</taxon>
        <taxon>Diploptera</taxon>
    </lineage>
</organism>
<name>A0AAD7ZMM5_DIPPU</name>
<evidence type="ECO:0000256" key="7">
    <source>
        <dbReference type="ARBA" id="ARBA00022763"/>
    </source>
</evidence>
<feature type="compositionally biased region" description="Basic and acidic residues" evidence="14">
    <location>
        <begin position="162"/>
        <end position="191"/>
    </location>
</feature>
<dbReference type="AlphaFoldDB" id="A0AAD7ZMM5"/>
<feature type="region of interest" description="Disordered" evidence="14">
    <location>
        <begin position="96"/>
        <end position="122"/>
    </location>
</feature>
<dbReference type="CDD" id="cd20083">
    <property type="entry name" value="XPF_nuclease_EME"/>
    <property type="match status" value="1"/>
</dbReference>
<gene>
    <name evidence="16" type="ORF">L9F63_022463</name>
</gene>
<feature type="compositionally biased region" description="Basic residues" evidence="14">
    <location>
        <begin position="98"/>
        <end position="109"/>
    </location>
</feature>
<dbReference type="InterPro" id="IPR042530">
    <property type="entry name" value="EME1/EME2_C"/>
</dbReference>
<evidence type="ECO:0000313" key="16">
    <source>
        <dbReference type="EMBL" id="KAJ9583192.1"/>
    </source>
</evidence>
<evidence type="ECO:0000256" key="14">
    <source>
        <dbReference type="SAM" id="MobiDB-lite"/>
    </source>
</evidence>
<keyword evidence="5" id="KW-0479">Metal-binding</keyword>
<evidence type="ECO:0000313" key="17">
    <source>
        <dbReference type="Proteomes" id="UP001233999"/>
    </source>
</evidence>
<evidence type="ECO:0000256" key="12">
    <source>
        <dbReference type="ARBA" id="ARBA00023242"/>
    </source>
</evidence>
<comment type="caution">
    <text evidence="16">The sequence shown here is derived from an EMBL/GenBank/DDBJ whole genome shotgun (WGS) entry which is preliminary data.</text>
</comment>
<keyword evidence="10" id="KW-0233">DNA recombination</keyword>
<dbReference type="Pfam" id="PF21292">
    <property type="entry name" value="EME1-MUS81_C"/>
    <property type="match status" value="1"/>
</dbReference>
<dbReference type="Proteomes" id="UP001233999">
    <property type="component" value="Unassembled WGS sequence"/>
</dbReference>
<feature type="region of interest" description="Disordered" evidence="14">
    <location>
        <begin position="155"/>
        <end position="191"/>
    </location>
</feature>
<comment type="similarity">
    <text evidence="3">Belongs to the EME1/MMS4 family.</text>
</comment>
<dbReference type="Gene3D" id="3.40.50.10130">
    <property type="match status" value="1"/>
</dbReference>
<evidence type="ECO:0000256" key="8">
    <source>
        <dbReference type="ARBA" id="ARBA00022801"/>
    </source>
</evidence>
<evidence type="ECO:0000256" key="1">
    <source>
        <dbReference type="ARBA" id="ARBA00001946"/>
    </source>
</evidence>
<keyword evidence="6" id="KW-0255">Endonuclease</keyword>
<evidence type="ECO:0000256" key="3">
    <source>
        <dbReference type="ARBA" id="ARBA00005313"/>
    </source>
</evidence>
<keyword evidence="8" id="KW-0378">Hydrolase</keyword>
<dbReference type="EMBL" id="JASPKZ010007645">
    <property type="protein sequence ID" value="KAJ9583192.1"/>
    <property type="molecule type" value="Genomic_DNA"/>
</dbReference>
<keyword evidence="11" id="KW-0234">DNA repair</keyword>
<comment type="cofactor">
    <cofactor evidence="1">
        <name>Mg(2+)</name>
        <dbReference type="ChEBI" id="CHEBI:18420"/>
    </cofactor>
</comment>
<evidence type="ECO:0000256" key="13">
    <source>
        <dbReference type="ARBA" id="ARBA00023254"/>
    </source>
</evidence>
<comment type="subcellular location">
    <subcellularLocation>
        <location evidence="2">Nucleus</location>
    </subcellularLocation>
</comment>
<dbReference type="FunFam" id="1.10.150.670:FF:000002">
    <property type="entry name" value="Crossover junction endonuclease EME1"/>
    <property type="match status" value="1"/>
</dbReference>
<dbReference type="InterPro" id="IPR006166">
    <property type="entry name" value="ERCC4_domain"/>
</dbReference>
<dbReference type="Gene3D" id="1.10.150.670">
    <property type="entry name" value="Crossover junction endonuclease EME1, DNA-binding domain"/>
    <property type="match status" value="1"/>
</dbReference>
<dbReference type="GO" id="GO:0031573">
    <property type="term" value="P:mitotic intra-S DNA damage checkpoint signaling"/>
    <property type="evidence" value="ECO:0007669"/>
    <property type="project" value="TreeGrafter"/>
</dbReference>
<dbReference type="GO" id="GO:0048476">
    <property type="term" value="C:Holliday junction resolvase complex"/>
    <property type="evidence" value="ECO:0007669"/>
    <property type="project" value="InterPro"/>
</dbReference>
<dbReference type="GO" id="GO:0006302">
    <property type="term" value="P:double-strand break repair"/>
    <property type="evidence" value="ECO:0007669"/>
    <property type="project" value="TreeGrafter"/>
</dbReference>
<evidence type="ECO:0000256" key="9">
    <source>
        <dbReference type="ARBA" id="ARBA00022842"/>
    </source>
</evidence>
<keyword evidence="17" id="KW-1185">Reference proteome</keyword>
<proteinExistence type="inferred from homology"/>
<feature type="domain" description="ERCC4" evidence="15">
    <location>
        <begin position="218"/>
        <end position="389"/>
    </location>
</feature>
<reference evidence="16" key="1">
    <citation type="journal article" date="2023" name="IScience">
        <title>Live-bearing cockroach genome reveals convergent evolutionary mechanisms linked to viviparity in insects and beyond.</title>
        <authorList>
            <person name="Fouks B."/>
            <person name="Harrison M.C."/>
            <person name="Mikhailova A.A."/>
            <person name="Marchal E."/>
            <person name="English S."/>
            <person name="Carruthers M."/>
            <person name="Jennings E.C."/>
            <person name="Chiamaka E.L."/>
            <person name="Frigard R.A."/>
            <person name="Pippel M."/>
            <person name="Attardo G.M."/>
            <person name="Benoit J.B."/>
            <person name="Bornberg-Bauer E."/>
            <person name="Tobe S.S."/>
        </authorList>
    </citation>
    <scope>NUCLEOTIDE SEQUENCE</scope>
    <source>
        <strain evidence="16">Stay&amp;Tobe</strain>
    </source>
</reference>
<dbReference type="PANTHER" id="PTHR21077">
    <property type="entry name" value="EME1 PROTEIN"/>
    <property type="match status" value="1"/>
</dbReference>
<evidence type="ECO:0000256" key="6">
    <source>
        <dbReference type="ARBA" id="ARBA00022759"/>
    </source>
</evidence>
<reference evidence="16" key="2">
    <citation type="submission" date="2023-05" db="EMBL/GenBank/DDBJ databases">
        <authorList>
            <person name="Fouks B."/>
        </authorList>
    </citation>
    <scope>NUCLEOTIDE SEQUENCE</scope>
    <source>
        <strain evidence="16">Stay&amp;Tobe</strain>
        <tissue evidence="16">Testes</tissue>
    </source>
</reference>
<dbReference type="GO" id="GO:0000712">
    <property type="term" value="P:resolution of meiotic recombination intermediates"/>
    <property type="evidence" value="ECO:0007669"/>
    <property type="project" value="TreeGrafter"/>
</dbReference>
<dbReference type="GO" id="GO:0031297">
    <property type="term" value="P:replication fork processing"/>
    <property type="evidence" value="ECO:0007669"/>
    <property type="project" value="TreeGrafter"/>
</dbReference>
<dbReference type="GO" id="GO:0008821">
    <property type="term" value="F:crossover junction DNA endonuclease activity"/>
    <property type="evidence" value="ECO:0007669"/>
    <property type="project" value="TreeGrafter"/>
</dbReference>
<evidence type="ECO:0000259" key="15">
    <source>
        <dbReference type="Pfam" id="PF02732"/>
    </source>
</evidence>
<dbReference type="InterPro" id="IPR047524">
    <property type="entry name" value="XPF_nuclease_EME1_plant/arthr"/>
</dbReference>
<dbReference type="InterPro" id="IPR033310">
    <property type="entry name" value="Mms4/EME1/EME2"/>
</dbReference>
<dbReference type="GO" id="GO:0005634">
    <property type="term" value="C:nucleus"/>
    <property type="evidence" value="ECO:0007669"/>
    <property type="project" value="UniProtKB-SubCell"/>
</dbReference>
<evidence type="ECO:0000256" key="5">
    <source>
        <dbReference type="ARBA" id="ARBA00022723"/>
    </source>
</evidence>
<evidence type="ECO:0000256" key="2">
    <source>
        <dbReference type="ARBA" id="ARBA00004123"/>
    </source>
</evidence>
<evidence type="ECO:0000256" key="11">
    <source>
        <dbReference type="ARBA" id="ARBA00023204"/>
    </source>
</evidence>
<keyword evidence="7" id="KW-0227">DNA damage</keyword>
<keyword evidence="4" id="KW-0540">Nuclease</keyword>
<evidence type="ECO:0000256" key="4">
    <source>
        <dbReference type="ARBA" id="ARBA00022722"/>
    </source>
</evidence>